<evidence type="ECO:0000256" key="2">
    <source>
        <dbReference type="SAM" id="Phobius"/>
    </source>
</evidence>
<keyword evidence="2" id="KW-0812">Transmembrane</keyword>
<name>A0A834RBC4_SARSC</name>
<feature type="region of interest" description="Disordered" evidence="1">
    <location>
        <begin position="363"/>
        <end position="403"/>
    </location>
</feature>
<feature type="region of interest" description="Disordered" evidence="1">
    <location>
        <begin position="145"/>
        <end position="210"/>
    </location>
</feature>
<keyword evidence="5" id="KW-1185">Reference proteome</keyword>
<feature type="region of interest" description="Disordered" evidence="1">
    <location>
        <begin position="259"/>
        <end position="307"/>
    </location>
</feature>
<evidence type="ECO:0000313" key="3">
    <source>
        <dbReference type="EMBL" id="KAF7490793.1"/>
    </source>
</evidence>
<feature type="compositionally biased region" description="Low complexity" evidence="1">
    <location>
        <begin position="583"/>
        <end position="594"/>
    </location>
</feature>
<feature type="compositionally biased region" description="Basic and acidic residues" evidence="1">
    <location>
        <begin position="275"/>
        <end position="284"/>
    </location>
</feature>
<dbReference type="Proteomes" id="UP000070412">
    <property type="component" value="Unassembled WGS sequence"/>
</dbReference>
<keyword evidence="2" id="KW-1133">Transmembrane helix</keyword>
<reference evidence="5" key="1">
    <citation type="journal article" date="2020" name="PLoS Negl. Trop. Dis.">
        <title>High-quality nuclear genome for Sarcoptes scabiei-A critical resource for a neglected parasite.</title>
        <authorList>
            <person name="Korhonen P.K."/>
            <person name="Gasser R.B."/>
            <person name="Ma G."/>
            <person name="Wang T."/>
            <person name="Stroehlein A.J."/>
            <person name="Young N.D."/>
            <person name="Ang C.S."/>
            <person name="Fernando D.D."/>
            <person name="Lu H.C."/>
            <person name="Taylor S."/>
            <person name="Reynolds S.L."/>
            <person name="Mofiz E."/>
            <person name="Najaraj S.H."/>
            <person name="Gowda H."/>
            <person name="Madugundu A."/>
            <person name="Renuse S."/>
            <person name="Holt D."/>
            <person name="Pandey A."/>
            <person name="Papenfuss A.T."/>
            <person name="Fischer K."/>
        </authorList>
    </citation>
    <scope>NUCLEOTIDE SEQUENCE [LARGE SCALE GENOMIC DNA]</scope>
</reference>
<keyword evidence="2" id="KW-0472">Membrane</keyword>
<dbReference type="OrthoDB" id="10459937at2759"/>
<evidence type="ECO:0000313" key="5">
    <source>
        <dbReference type="Proteomes" id="UP000070412"/>
    </source>
</evidence>
<evidence type="ECO:0000256" key="1">
    <source>
        <dbReference type="SAM" id="MobiDB-lite"/>
    </source>
</evidence>
<reference evidence="4" key="3">
    <citation type="submission" date="2022-06" db="UniProtKB">
        <authorList>
            <consortium name="EnsemblMetazoa"/>
        </authorList>
    </citation>
    <scope>IDENTIFICATION</scope>
</reference>
<organism evidence="3">
    <name type="scientific">Sarcoptes scabiei</name>
    <name type="common">Itch mite</name>
    <name type="synonym">Acarus scabiei</name>
    <dbReference type="NCBI Taxonomy" id="52283"/>
    <lineage>
        <taxon>Eukaryota</taxon>
        <taxon>Metazoa</taxon>
        <taxon>Ecdysozoa</taxon>
        <taxon>Arthropoda</taxon>
        <taxon>Chelicerata</taxon>
        <taxon>Arachnida</taxon>
        <taxon>Acari</taxon>
        <taxon>Acariformes</taxon>
        <taxon>Sarcoptiformes</taxon>
        <taxon>Astigmata</taxon>
        <taxon>Psoroptidia</taxon>
        <taxon>Sarcoptoidea</taxon>
        <taxon>Sarcoptidae</taxon>
        <taxon>Sarcoptinae</taxon>
        <taxon>Sarcoptes</taxon>
    </lineage>
</organism>
<gene>
    <name evidence="3" type="ORF">SSS_471</name>
</gene>
<protein>
    <submittedName>
        <fullName evidence="3 4">Uncharacterized protein</fullName>
    </submittedName>
</protein>
<dbReference type="EMBL" id="WVUK01000062">
    <property type="protein sequence ID" value="KAF7490793.1"/>
    <property type="molecule type" value="Genomic_DNA"/>
</dbReference>
<feature type="region of interest" description="Disordered" evidence="1">
    <location>
        <begin position="322"/>
        <end position="349"/>
    </location>
</feature>
<feature type="compositionally biased region" description="Basic and acidic residues" evidence="1">
    <location>
        <begin position="296"/>
        <end position="305"/>
    </location>
</feature>
<dbReference type="EnsemblMetazoa" id="SSS_471s_mrna">
    <property type="protein sequence ID" value="KAF7490793.1"/>
    <property type="gene ID" value="SSS_471"/>
</dbReference>
<evidence type="ECO:0000313" key="4">
    <source>
        <dbReference type="EnsemblMetazoa" id="KAF7490793.1"/>
    </source>
</evidence>
<feature type="compositionally biased region" description="Low complexity" evidence="1">
    <location>
        <begin position="151"/>
        <end position="163"/>
    </location>
</feature>
<sequence>MNFFLSFCAKSSRCLPRKRLAILSLLSYLIVVQCFLQSIIINTADARMGLMAKLKIFALLALAKKVHVVPFPFPVPIPIHIQDKEEYIYLDSMPQLMSYRPYHPPMSPYYPKVSRPNYYRRPSIGYSASESVSISVPPEHIPLRYGDRISSSKSPSPLSTPTLMGRPRDSSPYKMRKVVRTRPKEPESSMDLPLDSHHKQNQLDAEKSDNKRVNLKDIKIIFIPVKNLAGQQEKNNQAANPAIDTDMEQLGKEITKQINEENREQSNPAPSGSDDSLKSEKNDSILESDDQPLIDSPRHYHHDDSSNETLVEINEYTVDDIETSDQSSLDDHRQAQNHHQSKANVQVQPSDLEQYLASIRTTEVPTTEIQPTTPPPTPSSPISTPTSLPPSSPQTISFASLPPFSQSSVDDNLSSLQAKWLRQNSDVPRASYYRAPELKVMHKLKTSPEEQQKQEHWNQPRTIPSDYKIINKHQSMHLPLIRNEMISNFGSNSWTPFHNEPKSFGINHQDHLHSSKPQQIQFLYSVQHQSPSSSPSSTLTTTSISNQLPNEYPIIENFGLDSFRKFHLTQQQPPYLPRKPQHSLSSSSSQQSYSYVPAGPITTKWLQPKLLPITATDS</sequence>
<feature type="region of interest" description="Disordered" evidence="1">
    <location>
        <begin position="573"/>
        <end position="594"/>
    </location>
</feature>
<dbReference type="AlphaFoldDB" id="A0A834RBC4"/>
<reference evidence="3" key="2">
    <citation type="submission" date="2020-01" db="EMBL/GenBank/DDBJ databases">
        <authorList>
            <person name="Korhonen P.K.K."/>
            <person name="Guangxu M.G."/>
            <person name="Wang T.W."/>
            <person name="Stroehlein A.J.S."/>
            <person name="Young N.D."/>
            <person name="Ang C.-S.A."/>
            <person name="Fernando D.W.F."/>
            <person name="Lu H.L."/>
            <person name="Taylor S.T."/>
            <person name="Ehtesham M.E.M."/>
            <person name="Najaraj S.H.N."/>
            <person name="Harsha G.H.G."/>
            <person name="Madugundu A.M."/>
            <person name="Renuse S.R."/>
            <person name="Holt D.H."/>
            <person name="Pandey A.P."/>
            <person name="Papenfuss A.P."/>
            <person name="Gasser R.B.G."/>
            <person name="Fischer K.F."/>
        </authorList>
    </citation>
    <scope>NUCLEOTIDE SEQUENCE</scope>
    <source>
        <strain evidence="3">SSS_KF_BRIS2020</strain>
    </source>
</reference>
<proteinExistence type="predicted"/>
<feature type="transmembrane region" description="Helical" evidence="2">
    <location>
        <begin position="20"/>
        <end position="41"/>
    </location>
</feature>
<accession>A0A834RBC4</accession>
<feature type="compositionally biased region" description="Polar residues" evidence="1">
    <location>
        <begin position="265"/>
        <end position="274"/>
    </location>
</feature>